<reference evidence="10" key="3">
    <citation type="submission" date="2025-09" db="UniProtKB">
        <authorList>
            <consortium name="Ensembl"/>
        </authorList>
    </citation>
    <scope>IDENTIFICATION</scope>
</reference>
<reference evidence="10" key="2">
    <citation type="submission" date="2025-08" db="UniProtKB">
        <authorList>
            <consortium name="Ensembl"/>
        </authorList>
    </citation>
    <scope>IDENTIFICATION</scope>
</reference>
<evidence type="ECO:0000256" key="5">
    <source>
        <dbReference type="ARBA" id="ARBA00023136"/>
    </source>
</evidence>
<feature type="transmembrane region" description="Helical" evidence="9">
    <location>
        <begin position="289"/>
        <end position="313"/>
    </location>
</feature>
<feature type="binding site" evidence="6">
    <location>
        <position position="397"/>
    </location>
    <ligand>
        <name>Na(+)</name>
        <dbReference type="ChEBI" id="CHEBI:29101"/>
        <label>1</label>
    </ligand>
</feature>
<feature type="transmembrane region" description="Helical" evidence="9">
    <location>
        <begin position="51"/>
        <end position="69"/>
    </location>
</feature>
<dbReference type="PROSITE" id="PS00610">
    <property type="entry name" value="NA_NEUROTRAN_SYMP_1"/>
    <property type="match status" value="1"/>
</dbReference>
<feature type="transmembrane region" description="Helical" evidence="9">
    <location>
        <begin position="214"/>
        <end position="233"/>
    </location>
</feature>
<keyword evidence="11" id="KW-1185">Reference proteome</keyword>
<feature type="transmembrane region" description="Helical" evidence="9">
    <location>
        <begin position="427"/>
        <end position="453"/>
    </location>
</feature>
<keyword evidence="3 8" id="KW-0812">Transmembrane</keyword>
<evidence type="ECO:0000313" key="11">
    <source>
        <dbReference type="Proteomes" id="UP000694680"/>
    </source>
</evidence>
<dbReference type="InterPro" id="IPR000175">
    <property type="entry name" value="Na/ntran_symport"/>
</dbReference>
<feature type="binding site" evidence="6">
    <location>
        <position position="64"/>
    </location>
    <ligand>
        <name>Na(+)</name>
        <dbReference type="ChEBI" id="CHEBI:29101"/>
        <label>1</label>
    </ligand>
</feature>
<dbReference type="SUPFAM" id="SSF161070">
    <property type="entry name" value="SNF-like"/>
    <property type="match status" value="1"/>
</dbReference>
<feature type="transmembrane region" description="Helical" evidence="9">
    <location>
        <begin position="81"/>
        <end position="102"/>
    </location>
</feature>
<keyword evidence="5 9" id="KW-0472">Membrane</keyword>
<dbReference type="InterPro" id="IPR037272">
    <property type="entry name" value="SNS_sf"/>
</dbReference>
<feature type="transmembrane region" description="Helical" evidence="9">
    <location>
        <begin position="459"/>
        <end position="480"/>
    </location>
</feature>
<dbReference type="GO" id="GO:0005335">
    <property type="term" value="F:serotonin:sodium:chloride symporter activity"/>
    <property type="evidence" value="ECO:0007669"/>
    <property type="project" value="TreeGrafter"/>
</dbReference>
<keyword evidence="8" id="KW-0769">Symport</keyword>
<organism evidence="10 11">
    <name type="scientific">Gouania willdenowi</name>
    <name type="common">Blunt-snouted clingfish</name>
    <name type="synonym">Lepadogaster willdenowi</name>
    <dbReference type="NCBI Taxonomy" id="441366"/>
    <lineage>
        <taxon>Eukaryota</taxon>
        <taxon>Metazoa</taxon>
        <taxon>Chordata</taxon>
        <taxon>Craniata</taxon>
        <taxon>Vertebrata</taxon>
        <taxon>Euteleostomi</taxon>
        <taxon>Actinopterygii</taxon>
        <taxon>Neopterygii</taxon>
        <taxon>Teleostei</taxon>
        <taxon>Neoteleostei</taxon>
        <taxon>Acanthomorphata</taxon>
        <taxon>Ovalentaria</taxon>
        <taxon>Blenniimorphae</taxon>
        <taxon>Blenniiformes</taxon>
        <taxon>Gobiesocoidei</taxon>
        <taxon>Gobiesocidae</taxon>
        <taxon>Gobiesocinae</taxon>
        <taxon>Gouania</taxon>
    </lineage>
</organism>
<feature type="binding site" evidence="6">
    <location>
        <position position="400"/>
    </location>
    <ligand>
        <name>Na(+)</name>
        <dbReference type="ChEBI" id="CHEBI:29101"/>
        <label>1</label>
    </ligand>
</feature>
<feature type="binding site" evidence="6">
    <location>
        <position position="59"/>
    </location>
    <ligand>
        <name>Na(+)</name>
        <dbReference type="ChEBI" id="CHEBI:29101"/>
        <label>1</label>
    </ligand>
</feature>
<feature type="transmembrane region" description="Helical" evidence="9">
    <location>
        <begin position="489"/>
        <end position="508"/>
    </location>
</feature>
<dbReference type="Proteomes" id="UP000694680">
    <property type="component" value="Chromosome 9"/>
</dbReference>
<comment type="similarity">
    <text evidence="8">Belongs to the sodium:neurotransmitter symporter (SNF) (TC 2.A.22) family.</text>
</comment>
<dbReference type="GO" id="GO:0005886">
    <property type="term" value="C:plasma membrane"/>
    <property type="evidence" value="ECO:0007669"/>
    <property type="project" value="TreeGrafter"/>
</dbReference>
<dbReference type="Ensembl" id="ENSGWIT00000028015.1">
    <property type="protein sequence ID" value="ENSGWIP00000025642.1"/>
    <property type="gene ID" value="ENSGWIG00000013504.1"/>
</dbReference>
<dbReference type="PANTHER" id="PTHR11616:SF129">
    <property type="entry name" value="TRANSPORTER"/>
    <property type="match status" value="1"/>
</dbReference>
<dbReference type="GO" id="GO:0006865">
    <property type="term" value="P:amino acid transport"/>
    <property type="evidence" value="ECO:0007669"/>
    <property type="project" value="TreeGrafter"/>
</dbReference>
<sequence>IPTQDSAVVMAGKSGSPIPAGFSPHSAGVPVPVPVLTQTESRDKWSKKMDFLLSVIGFAVDLGNVWRFPYICYQNGGGAFLIPYVLMAIFGGVPLFYMELALGQFHRTGAISIWKHICPIFKGIGYAICVIALYVSFYYNTIIAWALFYFYSSFSSILPWTNCDNVWNTRDCTNYFGMDNVTWTNSSRSPAEEFYTRHVLEIHKSSGLRDVGGVRWQLMLCLFLIFTIVYFSLWKGVKTSGKVVWVTATLPYIVLFILLIRGATLPGAWRGVVFYLKPQWNKLLETSVWVDAAAQIFFSLGPGFGVLLALSSYNPFTNNCYRDAIVTSLVNCLTSFVSGFVIFTVLGYMAEMRKVEVEDVARDKGPSLLFITYPEAIANMMGSTFFAIIFFVMMITLGLDSTFGGLEAIITAVLDEYPDHFSQRRELFVLCLVVVCFLGSLSTLTTYGGAYVVKLLEEFGVGSSIIAVGFLEAIAVSWFYDSVMMFSPAFLAYIIVSSLLKVPLLQLFDYKYPDWSITVGYFIGFSSFMWIPIYMVYKLVWTPGSLKQRLAVCLRPERTLPDIHTDNLNMATVP</sequence>
<keyword evidence="6" id="KW-0479">Metal-binding</keyword>
<dbReference type="AlphaFoldDB" id="A0A8C5ER16"/>
<feature type="binding site" evidence="6">
    <location>
        <position position="401"/>
    </location>
    <ligand>
        <name>Na(+)</name>
        <dbReference type="ChEBI" id="CHEBI:29101"/>
        <label>1</label>
    </ligand>
</feature>
<dbReference type="GO" id="GO:0043005">
    <property type="term" value="C:neuron projection"/>
    <property type="evidence" value="ECO:0007669"/>
    <property type="project" value="TreeGrafter"/>
</dbReference>
<dbReference type="GO" id="GO:0051378">
    <property type="term" value="F:serotonin binding"/>
    <property type="evidence" value="ECO:0007669"/>
    <property type="project" value="TreeGrafter"/>
</dbReference>
<feature type="disulfide bond" evidence="7">
    <location>
        <begin position="163"/>
        <end position="172"/>
    </location>
</feature>
<evidence type="ECO:0000256" key="1">
    <source>
        <dbReference type="ARBA" id="ARBA00004141"/>
    </source>
</evidence>
<feature type="binding site" evidence="6">
    <location>
        <position position="331"/>
    </location>
    <ligand>
        <name>Na(+)</name>
        <dbReference type="ChEBI" id="CHEBI:29101"/>
        <label>1</label>
    </ligand>
</feature>
<feature type="transmembrane region" description="Helical" evidence="9">
    <location>
        <begin position="245"/>
        <end position="269"/>
    </location>
</feature>
<comment type="subcellular location">
    <subcellularLocation>
        <location evidence="1">Membrane</location>
        <topology evidence="1">Multi-pass membrane protein</topology>
    </subcellularLocation>
</comment>
<feature type="transmembrane region" description="Helical" evidence="9">
    <location>
        <begin position="123"/>
        <end position="151"/>
    </location>
</feature>
<name>A0A8C5ER16_GOUWI</name>
<accession>A0A8C5ER16</accession>
<feature type="transmembrane region" description="Helical" evidence="9">
    <location>
        <begin position="520"/>
        <end position="540"/>
    </location>
</feature>
<evidence type="ECO:0000256" key="2">
    <source>
        <dbReference type="ARBA" id="ARBA00022448"/>
    </source>
</evidence>
<evidence type="ECO:0000256" key="8">
    <source>
        <dbReference type="RuleBase" id="RU003732"/>
    </source>
</evidence>
<dbReference type="NCBIfam" id="NF037979">
    <property type="entry name" value="Na_transp"/>
    <property type="match status" value="1"/>
</dbReference>
<keyword evidence="4 9" id="KW-1133">Transmembrane helix</keyword>
<evidence type="ECO:0000256" key="9">
    <source>
        <dbReference type="SAM" id="Phobius"/>
    </source>
</evidence>
<dbReference type="Pfam" id="PF00209">
    <property type="entry name" value="SNF"/>
    <property type="match status" value="2"/>
</dbReference>
<feature type="transmembrane region" description="Helical" evidence="9">
    <location>
        <begin position="325"/>
        <end position="350"/>
    </location>
</feature>
<dbReference type="PROSITE" id="PS50267">
    <property type="entry name" value="NA_NEUROTRAN_SYMP_3"/>
    <property type="match status" value="1"/>
</dbReference>
<feature type="binding site" evidence="6">
    <location>
        <position position="57"/>
    </location>
    <ligand>
        <name>Na(+)</name>
        <dbReference type="ChEBI" id="CHEBI:29101"/>
        <label>1</label>
    </ligand>
</feature>
<dbReference type="GO" id="GO:0046872">
    <property type="term" value="F:metal ion binding"/>
    <property type="evidence" value="ECO:0007669"/>
    <property type="project" value="UniProtKB-KW"/>
</dbReference>
<evidence type="ECO:0000256" key="4">
    <source>
        <dbReference type="ARBA" id="ARBA00022989"/>
    </source>
</evidence>
<dbReference type="GO" id="GO:0098793">
    <property type="term" value="C:presynapse"/>
    <property type="evidence" value="ECO:0007669"/>
    <property type="project" value="GOC"/>
</dbReference>
<dbReference type="PROSITE" id="PS00754">
    <property type="entry name" value="NA_NEUROTRAN_SYMP_2"/>
    <property type="match status" value="1"/>
</dbReference>
<keyword evidence="2 8" id="KW-0813">Transport</keyword>
<feature type="binding site" evidence="6">
    <location>
        <position position="60"/>
    </location>
    <ligand>
        <name>Na(+)</name>
        <dbReference type="ChEBI" id="CHEBI:29101"/>
        <label>1</label>
    </ligand>
</feature>
<evidence type="ECO:0000256" key="3">
    <source>
        <dbReference type="ARBA" id="ARBA00022692"/>
    </source>
</evidence>
<keyword evidence="7" id="KW-1015">Disulfide bond</keyword>
<feature type="transmembrane region" description="Helical" evidence="9">
    <location>
        <begin position="376"/>
        <end position="399"/>
    </location>
</feature>
<proteinExistence type="inferred from homology"/>
<dbReference type="PRINTS" id="PR00176">
    <property type="entry name" value="NANEUSMPORT"/>
</dbReference>
<reference evidence="10" key="1">
    <citation type="submission" date="2020-06" db="EMBL/GenBank/DDBJ databases">
        <authorList>
            <consortium name="Wellcome Sanger Institute Data Sharing"/>
        </authorList>
    </citation>
    <scope>NUCLEOTIDE SEQUENCE [LARGE SCALE GENOMIC DNA]</scope>
</reference>
<feature type="binding site" evidence="6">
    <location>
        <position position="299"/>
    </location>
    <ligand>
        <name>Na(+)</name>
        <dbReference type="ChEBI" id="CHEBI:29101"/>
        <label>1</label>
    </ligand>
</feature>
<evidence type="ECO:0000313" key="10">
    <source>
        <dbReference type="Ensembl" id="ENSGWIP00000025642.1"/>
    </source>
</evidence>
<dbReference type="PANTHER" id="PTHR11616">
    <property type="entry name" value="SODIUM/CHLORIDE DEPENDENT TRANSPORTER"/>
    <property type="match status" value="1"/>
</dbReference>
<evidence type="ECO:0000256" key="7">
    <source>
        <dbReference type="PIRSR" id="PIRSR600175-2"/>
    </source>
</evidence>
<keyword evidence="6" id="KW-0915">Sodium</keyword>
<evidence type="ECO:0000256" key="6">
    <source>
        <dbReference type="PIRSR" id="PIRSR600175-1"/>
    </source>
</evidence>
<protein>
    <recommendedName>
        <fullName evidence="8">Transporter</fullName>
    </recommendedName>
</protein>